<feature type="transmembrane region" description="Helical" evidence="2">
    <location>
        <begin position="102"/>
        <end position="129"/>
    </location>
</feature>
<evidence type="ECO:0000313" key="5">
    <source>
        <dbReference type="RefSeq" id="XP_013390512.1"/>
    </source>
</evidence>
<dbReference type="AlphaFoldDB" id="A0A1S3HWU3"/>
<dbReference type="InterPro" id="IPR036259">
    <property type="entry name" value="MFS_trans_sf"/>
</dbReference>
<keyword evidence="4" id="KW-1185">Reference proteome</keyword>
<evidence type="ECO:0000313" key="4">
    <source>
        <dbReference type="Proteomes" id="UP000085678"/>
    </source>
</evidence>
<keyword evidence="3" id="KW-0732">Signal</keyword>
<dbReference type="KEGG" id="lak:106158930"/>
<feature type="chain" id="PRO_5010306391" evidence="3">
    <location>
        <begin position="19"/>
        <end position="159"/>
    </location>
</feature>
<feature type="signal peptide" evidence="3">
    <location>
        <begin position="1"/>
        <end position="18"/>
    </location>
</feature>
<sequence length="159" mass="17776">MSTFAFIATWAFLENVAAKSGDAVQSVKEFGAKIVGLLWYKKMLLLLPAIFMDSVSHYFISTEFTKAFVSCQLGIEYNGWSIICFATGDVLGSMVNGRLVKYVGMGFLFFVASATDFACLFSMLFFHFSRETVEFFFLVPFFWGLADSVWAVQTTGAFP</sequence>
<dbReference type="GeneID" id="106158930"/>
<dbReference type="PANTHER" id="PTHR19444:SF13">
    <property type="entry name" value="PROTEIN UNC-93 HOMOLOG A"/>
    <property type="match status" value="1"/>
</dbReference>
<reference evidence="5" key="1">
    <citation type="submission" date="2025-08" db="UniProtKB">
        <authorList>
            <consortium name="RefSeq"/>
        </authorList>
    </citation>
    <scope>IDENTIFICATION</scope>
    <source>
        <tissue evidence="5">Gonads</tissue>
    </source>
</reference>
<dbReference type="InParanoid" id="A0A1S3HWU3"/>
<keyword evidence="2" id="KW-0472">Membrane</keyword>
<dbReference type="SUPFAM" id="SSF103473">
    <property type="entry name" value="MFS general substrate transporter"/>
    <property type="match status" value="1"/>
</dbReference>
<dbReference type="OrthoDB" id="78663at2759"/>
<dbReference type="InterPro" id="IPR051951">
    <property type="entry name" value="UNC-93_regulatory"/>
</dbReference>
<dbReference type="PANTHER" id="PTHR19444">
    <property type="entry name" value="UNC-93 RELATED"/>
    <property type="match status" value="1"/>
</dbReference>
<keyword evidence="2" id="KW-1133">Transmembrane helix</keyword>
<evidence type="ECO:0000256" key="1">
    <source>
        <dbReference type="ARBA" id="ARBA00009172"/>
    </source>
</evidence>
<dbReference type="Proteomes" id="UP000085678">
    <property type="component" value="Unplaced"/>
</dbReference>
<keyword evidence="2" id="KW-0812">Transmembrane</keyword>
<feature type="transmembrane region" description="Helical" evidence="2">
    <location>
        <begin position="135"/>
        <end position="152"/>
    </location>
</feature>
<gene>
    <name evidence="5" type="primary">LOC106158930</name>
</gene>
<organism evidence="4 5">
    <name type="scientific">Lingula anatina</name>
    <name type="common">Brachiopod</name>
    <name type="synonym">Lingula unguis</name>
    <dbReference type="NCBI Taxonomy" id="7574"/>
    <lineage>
        <taxon>Eukaryota</taxon>
        <taxon>Metazoa</taxon>
        <taxon>Spiralia</taxon>
        <taxon>Lophotrochozoa</taxon>
        <taxon>Brachiopoda</taxon>
        <taxon>Linguliformea</taxon>
        <taxon>Lingulata</taxon>
        <taxon>Lingulida</taxon>
        <taxon>Linguloidea</taxon>
        <taxon>Lingulidae</taxon>
        <taxon>Lingula</taxon>
    </lineage>
</organism>
<comment type="similarity">
    <text evidence="1">Belongs to the unc-93 family.</text>
</comment>
<dbReference type="RefSeq" id="XP_013390512.1">
    <property type="nucleotide sequence ID" value="XM_013535058.2"/>
</dbReference>
<name>A0A1S3HWU3_LINAN</name>
<proteinExistence type="inferred from homology"/>
<accession>A0A1S3HWU3</accession>
<protein>
    <submittedName>
        <fullName evidence="5">Protein unc-93 homolog A-like</fullName>
    </submittedName>
</protein>
<evidence type="ECO:0000256" key="3">
    <source>
        <dbReference type="SAM" id="SignalP"/>
    </source>
</evidence>
<evidence type="ECO:0000256" key="2">
    <source>
        <dbReference type="SAM" id="Phobius"/>
    </source>
</evidence>